<accession>A0ACC1JQ11</accession>
<feature type="non-terminal residue" evidence="1">
    <location>
        <position position="501"/>
    </location>
</feature>
<proteinExistence type="predicted"/>
<sequence length="501" mass="56566">MVKRLATRARICLTGYPLQNNLEEYWTMIDFCYPGYLSDLGNFRNRFVHPIKNGLYSDSTTLDKRRSTLQLHALQRLLETLVDRRDSSVLRHQLPRKVEYNISCPLTPVQHELYRRYLGWISGSGELSAIGRAASNVKLFEHGTILEIICNHPAVCRHVQRELWRKASSLAAVQDDDDAAELAELAGPDPPLTPDSAGSGRVAEWCRATFAAHAHAAPLDDSAGAPLVDDVQRPEHSTKVMLLLDIVRESVKLGERVLVFSRSVPTLDYLQWIVESTGAARPEGLARDDPDGRTLRIDGSTLSNKRQELINRFNDRASRHHVFFITSKTGSIGINLVAASRVVLFDVGWNPLYDDQAVARAYRYGQTRRVYVYRLMTTGTWENHLFKNNMFKVGMTRRVVDKQTMGRRTSREDSKRYFQLPPAAFEAIPDDRIAELTSENEDDHVLAAILARHAAALAKVTPRATLLANEDDNVVIDENELRAVLLMEQRRLGLLPPEPLV</sequence>
<dbReference type="Proteomes" id="UP001140234">
    <property type="component" value="Unassembled WGS sequence"/>
</dbReference>
<organism evidence="1 2">
    <name type="scientific">Coemansia nantahalensis</name>
    <dbReference type="NCBI Taxonomy" id="2789366"/>
    <lineage>
        <taxon>Eukaryota</taxon>
        <taxon>Fungi</taxon>
        <taxon>Fungi incertae sedis</taxon>
        <taxon>Zoopagomycota</taxon>
        <taxon>Kickxellomycotina</taxon>
        <taxon>Kickxellomycetes</taxon>
        <taxon>Kickxellales</taxon>
        <taxon>Kickxellaceae</taxon>
        <taxon>Coemansia</taxon>
    </lineage>
</organism>
<gene>
    <name evidence="1" type="ORF">IWQ57_005022</name>
</gene>
<protein>
    <submittedName>
        <fullName evidence="1">Uncharacterized protein</fullName>
    </submittedName>
</protein>
<dbReference type="EMBL" id="JANBUJ010002216">
    <property type="protein sequence ID" value="KAJ2764820.1"/>
    <property type="molecule type" value="Genomic_DNA"/>
</dbReference>
<evidence type="ECO:0000313" key="2">
    <source>
        <dbReference type="Proteomes" id="UP001140234"/>
    </source>
</evidence>
<keyword evidence="2" id="KW-1185">Reference proteome</keyword>
<name>A0ACC1JQ11_9FUNG</name>
<reference evidence="1" key="1">
    <citation type="submission" date="2022-07" db="EMBL/GenBank/DDBJ databases">
        <title>Phylogenomic reconstructions and comparative analyses of Kickxellomycotina fungi.</title>
        <authorList>
            <person name="Reynolds N.K."/>
            <person name="Stajich J.E."/>
            <person name="Barry K."/>
            <person name="Grigoriev I.V."/>
            <person name="Crous P."/>
            <person name="Smith M.E."/>
        </authorList>
    </citation>
    <scope>NUCLEOTIDE SEQUENCE</scope>
    <source>
        <strain evidence="1">CBS 109366</strain>
    </source>
</reference>
<evidence type="ECO:0000313" key="1">
    <source>
        <dbReference type="EMBL" id="KAJ2764820.1"/>
    </source>
</evidence>
<comment type="caution">
    <text evidence="1">The sequence shown here is derived from an EMBL/GenBank/DDBJ whole genome shotgun (WGS) entry which is preliminary data.</text>
</comment>